<comment type="caution">
    <text evidence="7">The sequence shown here is derived from an EMBL/GenBank/DDBJ whole genome shotgun (WGS) entry which is preliminary data.</text>
</comment>
<dbReference type="FunFam" id="3.90.1530.30:FF:000001">
    <property type="entry name" value="Chromosome partitioning protein ParB"/>
    <property type="match status" value="1"/>
</dbReference>
<dbReference type="RefSeq" id="WP_308451028.1">
    <property type="nucleotide sequence ID" value="NZ_JAJEPU010000012.1"/>
</dbReference>
<name>A0AAE3AME6_9FIRM</name>
<accession>A0AAE3AME6</accession>
<feature type="compositionally biased region" description="Basic and acidic residues" evidence="5">
    <location>
        <begin position="230"/>
        <end position="245"/>
    </location>
</feature>
<dbReference type="GO" id="GO:0007059">
    <property type="term" value="P:chromosome segregation"/>
    <property type="evidence" value="ECO:0007669"/>
    <property type="project" value="UniProtKB-KW"/>
</dbReference>
<dbReference type="GO" id="GO:0005694">
    <property type="term" value="C:chromosome"/>
    <property type="evidence" value="ECO:0007669"/>
    <property type="project" value="TreeGrafter"/>
</dbReference>
<dbReference type="PANTHER" id="PTHR33375:SF1">
    <property type="entry name" value="CHROMOSOME-PARTITIONING PROTEIN PARB-RELATED"/>
    <property type="match status" value="1"/>
</dbReference>
<dbReference type="Pfam" id="PF02195">
    <property type="entry name" value="ParB_N"/>
    <property type="match status" value="1"/>
</dbReference>
<reference evidence="7" key="1">
    <citation type="submission" date="2021-10" db="EMBL/GenBank/DDBJ databases">
        <title>Anaerobic single-cell dispensing facilitates the cultivation of human gut bacteria.</title>
        <authorList>
            <person name="Afrizal A."/>
        </authorList>
    </citation>
    <scope>NUCLEOTIDE SEQUENCE</scope>
    <source>
        <strain evidence="7">CLA-AA-H274</strain>
    </source>
</reference>
<dbReference type="GO" id="GO:0003677">
    <property type="term" value="F:DNA binding"/>
    <property type="evidence" value="ECO:0007669"/>
    <property type="project" value="UniProtKB-KW"/>
</dbReference>
<evidence type="ECO:0000259" key="6">
    <source>
        <dbReference type="SMART" id="SM00470"/>
    </source>
</evidence>
<feature type="region of interest" description="Disordered" evidence="5">
    <location>
        <begin position="230"/>
        <end position="271"/>
    </location>
</feature>
<evidence type="ECO:0000256" key="1">
    <source>
        <dbReference type="ARBA" id="ARBA00004453"/>
    </source>
</evidence>
<dbReference type="SUPFAM" id="SSF110849">
    <property type="entry name" value="ParB/Sulfiredoxin"/>
    <property type="match status" value="1"/>
</dbReference>
<dbReference type="InterPro" id="IPR036086">
    <property type="entry name" value="ParB/Sulfiredoxin_sf"/>
</dbReference>
<dbReference type="SMART" id="SM00470">
    <property type="entry name" value="ParB"/>
    <property type="match status" value="1"/>
</dbReference>
<evidence type="ECO:0000256" key="4">
    <source>
        <dbReference type="ARBA" id="ARBA00023125"/>
    </source>
</evidence>
<comment type="subcellular location">
    <subcellularLocation>
        <location evidence="1">Cytoplasm</location>
        <location evidence="1">Nucleoid</location>
    </subcellularLocation>
</comment>
<keyword evidence="4" id="KW-0238">DNA-binding</keyword>
<proteinExistence type="inferred from homology"/>
<dbReference type="Gene3D" id="3.90.1530.30">
    <property type="match status" value="1"/>
</dbReference>
<dbReference type="InterPro" id="IPR004437">
    <property type="entry name" value="ParB/RepB/Spo0J"/>
</dbReference>
<dbReference type="InterPro" id="IPR050336">
    <property type="entry name" value="Chromosome_partition/occlusion"/>
</dbReference>
<evidence type="ECO:0000313" key="8">
    <source>
        <dbReference type="Proteomes" id="UP001198962"/>
    </source>
</evidence>
<evidence type="ECO:0000313" key="7">
    <source>
        <dbReference type="EMBL" id="MCC2164369.1"/>
    </source>
</evidence>
<dbReference type="Proteomes" id="UP001198962">
    <property type="component" value="Unassembled WGS sequence"/>
</dbReference>
<dbReference type="InterPro" id="IPR041468">
    <property type="entry name" value="HTH_ParB/Spo0J"/>
</dbReference>
<dbReference type="InterPro" id="IPR003115">
    <property type="entry name" value="ParB_N"/>
</dbReference>
<dbReference type="GO" id="GO:0045881">
    <property type="term" value="P:positive regulation of sporulation resulting in formation of a cellular spore"/>
    <property type="evidence" value="ECO:0007669"/>
    <property type="project" value="TreeGrafter"/>
</dbReference>
<evidence type="ECO:0000256" key="5">
    <source>
        <dbReference type="SAM" id="MobiDB-lite"/>
    </source>
</evidence>
<keyword evidence="3" id="KW-0159">Chromosome partition</keyword>
<organism evidence="7 8">
    <name type="scientific">Brotaphodocola catenula</name>
    <dbReference type="NCBI Taxonomy" id="2885361"/>
    <lineage>
        <taxon>Bacteria</taxon>
        <taxon>Bacillati</taxon>
        <taxon>Bacillota</taxon>
        <taxon>Clostridia</taxon>
        <taxon>Lachnospirales</taxon>
        <taxon>Lachnospiraceae</taxon>
        <taxon>Brotaphodocola</taxon>
    </lineage>
</organism>
<evidence type="ECO:0000256" key="3">
    <source>
        <dbReference type="ARBA" id="ARBA00022829"/>
    </source>
</evidence>
<feature type="domain" description="ParB-like N-terminal" evidence="6">
    <location>
        <begin position="38"/>
        <end position="127"/>
    </location>
</feature>
<sequence length="354" mass="40382">MRRSRKGLGRGLGAFFGEEVVDEVSGKSSDGAEAQKELFVKVTEIEPNPDQPRKYFDEEQLNELAESIKQYGVLQPLLVQKKRDHYEIVAGERRWRAARIAGVEKVPVVVREFSPQEAMEIALIENLQREDLDPIEEAKAYERLMLEFRMTQGEIAKRVSKSRTVITNSVRLLYLNPDVQKMVSEKRITSGHARAILSLQDQDQQLELAKIVERDHLNVREVERAVKTFGKEKKEEVAEETKASTEGKNSGVSAESTEKTSDMAELSVSTTKEAEKAKQKITEKMTGNLAQKPLETREDEQIAMVYRDLEDRLKEILGTQAVINRKDNSRGKIEISYYSQSELERIIELLESIQ</sequence>
<comment type="similarity">
    <text evidence="2">Belongs to the ParB family.</text>
</comment>
<dbReference type="NCBIfam" id="TIGR00180">
    <property type="entry name" value="parB_part"/>
    <property type="match status" value="1"/>
</dbReference>
<dbReference type="Pfam" id="PF17762">
    <property type="entry name" value="HTH_ParB"/>
    <property type="match status" value="1"/>
</dbReference>
<dbReference type="Gene3D" id="1.10.10.2830">
    <property type="match status" value="1"/>
</dbReference>
<evidence type="ECO:0000256" key="2">
    <source>
        <dbReference type="ARBA" id="ARBA00006295"/>
    </source>
</evidence>
<dbReference type="GO" id="GO:0009295">
    <property type="term" value="C:nucleoid"/>
    <property type="evidence" value="ECO:0007669"/>
    <property type="project" value="UniProtKB-SubCell"/>
</dbReference>
<keyword evidence="8" id="KW-1185">Reference proteome</keyword>
<dbReference type="EMBL" id="JAJEPU010000012">
    <property type="protein sequence ID" value="MCC2164369.1"/>
    <property type="molecule type" value="Genomic_DNA"/>
</dbReference>
<dbReference type="CDD" id="cd16393">
    <property type="entry name" value="SPO0J_N"/>
    <property type="match status" value="1"/>
</dbReference>
<gene>
    <name evidence="7" type="ORF">LKD32_05655</name>
</gene>
<protein>
    <submittedName>
        <fullName evidence="7">ParB/RepB/Spo0J family partition protein</fullName>
    </submittedName>
</protein>
<dbReference type="AlphaFoldDB" id="A0AAE3AME6"/>
<dbReference type="Pfam" id="PF23552">
    <property type="entry name" value="ParB_C"/>
    <property type="match status" value="1"/>
</dbReference>
<dbReference type="FunFam" id="1.10.10.2830:FF:000001">
    <property type="entry name" value="Chromosome partitioning protein ParB"/>
    <property type="match status" value="1"/>
</dbReference>
<dbReference type="InterPro" id="IPR057240">
    <property type="entry name" value="ParB_dimer_C"/>
</dbReference>
<dbReference type="PANTHER" id="PTHR33375">
    <property type="entry name" value="CHROMOSOME-PARTITIONING PROTEIN PARB-RELATED"/>
    <property type="match status" value="1"/>
</dbReference>